<dbReference type="GO" id="GO:0005886">
    <property type="term" value="C:plasma membrane"/>
    <property type="evidence" value="ECO:0007669"/>
    <property type="project" value="TreeGrafter"/>
</dbReference>
<keyword evidence="3 6" id="KW-0812">Transmembrane</keyword>
<keyword evidence="9" id="KW-1185">Reference proteome</keyword>
<keyword evidence="5 6" id="KW-0472">Membrane</keyword>
<comment type="caution">
    <text evidence="8">The sequence shown here is derived from an EMBL/GenBank/DDBJ whole genome shotgun (WGS) entry which is preliminary data.</text>
</comment>
<evidence type="ECO:0000256" key="5">
    <source>
        <dbReference type="ARBA" id="ARBA00023136"/>
    </source>
</evidence>
<evidence type="ECO:0000256" key="2">
    <source>
        <dbReference type="ARBA" id="ARBA00009399"/>
    </source>
</evidence>
<name>A0A0Q0U7Q0_9CORY</name>
<reference evidence="8 9" key="1">
    <citation type="submission" date="2015-10" db="EMBL/GenBank/DDBJ databases">
        <title>Corynebacteirum lowii and Corynebacterium oculi species nova, derived from human clinical disease and and emended description of Corynebacterium mastiditis.</title>
        <authorList>
            <person name="Bernard K."/>
            <person name="Pacheco A.L."/>
            <person name="Mcdougall C."/>
            <person name="Burtx T."/>
            <person name="Weibe D."/>
            <person name="Tyler S."/>
            <person name="Olson A.B."/>
            <person name="Cnockaert M."/>
            <person name="Eguchi H."/>
            <person name="Kuwahara T."/>
            <person name="Nakayama-Imaohji H."/>
            <person name="Boudewijins M."/>
            <person name="Van Hoecke F."/>
            <person name="Bernier A.-M."/>
            <person name="Vandamme P."/>
        </authorList>
    </citation>
    <scope>NUCLEOTIDE SEQUENCE [LARGE SCALE GENOMIC DNA]</scope>
    <source>
        <strain evidence="8 9">NML 130206</strain>
    </source>
</reference>
<dbReference type="RefSeq" id="WP_055179144.1">
    <property type="nucleotide sequence ID" value="NZ_JAUSQY010000001.1"/>
</dbReference>
<dbReference type="PANTHER" id="PTHR38459">
    <property type="entry name" value="PROPHAGE BACTOPRENOL-LINKED GLUCOSE TRANSLOCASE HOMOLOG"/>
    <property type="match status" value="1"/>
</dbReference>
<evidence type="ECO:0000313" key="8">
    <source>
        <dbReference type="EMBL" id="KQB83447.1"/>
    </source>
</evidence>
<dbReference type="STRING" id="1544413.Clow_02250"/>
<dbReference type="AlphaFoldDB" id="A0A0Q0U7Q0"/>
<organism evidence="8 9">
    <name type="scientific">Corynebacterium lowii</name>
    <dbReference type="NCBI Taxonomy" id="1544413"/>
    <lineage>
        <taxon>Bacteria</taxon>
        <taxon>Bacillati</taxon>
        <taxon>Actinomycetota</taxon>
        <taxon>Actinomycetes</taxon>
        <taxon>Mycobacteriales</taxon>
        <taxon>Corynebacteriaceae</taxon>
        <taxon>Corynebacterium</taxon>
    </lineage>
</organism>
<evidence type="ECO:0000256" key="4">
    <source>
        <dbReference type="ARBA" id="ARBA00022989"/>
    </source>
</evidence>
<evidence type="ECO:0000259" key="7">
    <source>
        <dbReference type="Pfam" id="PF04138"/>
    </source>
</evidence>
<sequence>MFSPALWRFLAVGVLSACCDYGSRMALLWLGMAPVPSRAASFIFGSTVAYLLNSAVTFQGKRNAGEAGRAGVAYAMSFGTAVTADAVCRGYLYGGPYAVTVAWVFSQGCATALNYLLQSRWVFREG</sequence>
<accession>A0A0Q0U7Q0</accession>
<feature type="transmembrane region" description="Helical" evidence="6">
    <location>
        <begin position="40"/>
        <end position="58"/>
    </location>
</feature>
<keyword evidence="4 6" id="KW-1133">Transmembrane helix</keyword>
<evidence type="ECO:0000256" key="6">
    <source>
        <dbReference type="SAM" id="Phobius"/>
    </source>
</evidence>
<dbReference type="GO" id="GO:0000271">
    <property type="term" value="P:polysaccharide biosynthetic process"/>
    <property type="evidence" value="ECO:0007669"/>
    <property type="project" value="InterPro"/>
</dbReference>
<proteinExistence type="inferred from homology"/>
<dbReference type="EMBL" id="LKEV01000009">
    <property type="protein sequence ID" value="KQB83447.1"/>
    <property type="molecule type" value="Genomic_DNA"/>
</dbReference>
<evidence type="ECO:0000256" key="1">
    <source>
        <dbReference type="ARBA" id="ARBA00004141"/>
    </source>
</evidence>
<feature type="transmembrane region" description="Helical" evidence="6">
    <location>
        <begin position="98"/>
        <end position="117"/>
    </location>
</feature>
<gene>
    <name evidence="8" type="ORF">Clow_02250</name>
</gene>
<feature type="transmembrane region" description="Helical" evidence="6">
    <location>
        <begin position="70"/>
        <end position="92"/>
    </location>
</feature>
<dbReference type="Proteomes" id="UP000050488">
    <property type="component" value="Unassembled WGS sequence"/>
</dbReference>
<protein>
    <submittedName>
        <fullName evidence="8">GtrA-like protein</fullName>
    </submittedName>
</protein>
<evidence type="ECO:0000313" key="9">
    <source>
        <dbReference type="Proteomes" id="UP000050488"/>
    </source>
</evidence>
<comment type="similarity">
    <text evidence="2">Belongs to the GtrA family.</text>
</comment>
<dbReference type="PANTHER" id="PTHR38459:SF6">
    <property type="entry name" value="ARABINOGALACTAN BIOSYNTHESIS RECRUITING PROTEIN RV3789"/>
    <property type="match status" value="1"/>
</dbReference>
<dbReference type="Pfam" id="PF04138">
    <property type="entry name" value="GtrA_DPMS_TM"/>
    <property type="match status" value="1"/>
</dbReference>
<comment type="subcellular location">
    <subcellularLocation>
        <location evidence="1">Membrane</location>
        <topology evidence="1">Multi-pass membrane protein</topology>
    </subcellularLocation>
</comment>
<dbReference type="InterPro" id="IPR007267">
    <property type="entry name" value="GtrA_DPMS_TM"/>
</dbReference>
<feature type="domain" description="GtrA/DPMS transmembrane" evidence="7">
    <location>
        <begin position="8"/>
        <end position="123"/>
    </location>
</feature>
<dbReference type="PATRIC" id="fig|1544413.3.peg.2252"/>
<evidence type="ECO:0000256" key="3">
    <source>
        <dbReference type="ARBA" id="ARBA00022692"/>
    </source>
</evidence>
<dbReference type="InterPro" id="IPR051401">
    <property type="entry name" value="GtrA_CellWall_Glycosyl"/>
</dbReference>
<dbReference type="OrthoDB" id="3828151at2"/>